<keyword evidence="6" id="KW-1185">Reference proteome</keyword>
<dbReference type="GO" id="GO:0005886">
    <property type="term" value="C:plasma membrane"/>
    <property type="evidence" value="ECO:0007669"/>
    <property type="project" value="TreeGrafter"/>
</dbReference>
<evidence type="ECO:0000259" key="4">
    <source>
        <dbReference type="Pfam" id="PF00326"/>
    </source>
</evidence>
<dbReference type="Proteomes" id="UP001162156">
    <property type="component" value="Unassembled WGS sequence"/>
</dbReference>
<gene>
    <name evidence="5" type="ORF">NQ314_002237</name>
</gene>
<dbReference type="AlphaFoldDB" id="A0AAV8ZQG6"/>
<evidence type="ECO:0000313" key="5">
    <source>
        <dbReference type="EMBL" id="KAJ8968572.1"/>
    </source>
</evidence>
<sequence>MLVNVYGGPDTYQVIDKFVLDWGSYLAANKSIIYAAIDGRGSGLKGDKIMFSGYRHLGTVEVVDQVNVTRLIQEELPYVDSTRTAIWGWSYGGYAAGMALATDTEGVFKCGISVAPVTDWTLYDSIYTERFMGLPTLADNLAGYQAAQLLTKYAGLRDKEYFLIHGTYDDNVHYQQSMLWSKVLELNDILFRQMVSIN</sequence>
<dbReference type="Gene3D" id="3.40.50.1820">
    <property type="entry name" value="alpha/beta hydrolase"/>
    <property type="match status" value="1"/>
</dbReference>
<dbReference type="InterPro" id="IPR029058">
    <property type="entry name" value="AB_hydrolase_fold"/>
</dbReference>
<name>A0AAV8ZQG6_9CUCU</name>
<comment type="caution">
    <text evidence="5">The sequence shown here is derived from an EMBL/GenBank/DDBJ whole genome shotgun (WGS) entry which is preliminary data.</text>
</comment>
<dbReference type="InterPro" id="IPR001375">
    <property type="entry name" value="Peptidase_S9_cat"/>
</dbReference>
<feature type="domain" description="Peptidase S9 prolyl oligopeptidase catalytic" evidence="4">
    <location>
        <begin position="20"/>
        <end position="195"/>
    </location>
</feature>
<dbReference type="GO" id="GO:0008239">
    <property type="term" value="F:dipeptidyl-peptidase activity"/>
    <property type="evidence" value="ECO:0007669"/>
    <property type="project" value="TreeGrafter"/>
</dbReference>
<dbReference type="SUPFAM" id="SSF53474">
    <property type="entry name" value="alpha/beta-Hydrolases"/>
    <property type="match status" value="1"/>
</dbReference>
<dbReference type="GO" id="GO:0008236">
    <property type="term" value="F:serine-type peptidase activity"/>
    <property type="evidence" value="ECO:0007669"/>
    <property type="project" value="InterPro"/>
</dbReference>
<dbReference type="PANTHER" id="PTHR11731">
    <property type="entry name" value="PROTEASE FAMILY S9B,C DIPEPTIDYL-PEPTIDASE IV-RELATED"/>
    <property type="match status" value="1"/>
</dbReference>
<dbReference type="FunFam" id="3.40.50.1820:FF:000003">
    <property type="entry name" value="Dipeptidyl peptidase 4"/>
    <property type="match status" value="1"/>
</dbReference>
<evidence type="ECO:0000313" key="6">
    <source>
        <dbReference type="Proteomes" id="UP001162156"/>
    </source>
</evidence>
<dbReference type="GO" id="GO:0006508">
    <property type="term" value="P:proteolysis"/>
    <property type="evidence" value="ECO:0007669"/>
    <property type="project" value="InterPro"/>
</dbReference>
<dbReference type="InterPro" id="IPR050278">
    <property type="entry name" value="Serine_Prot_S9B/DPPIV"/>
</dbReference>
<organism evidence="5 6">
    <name type="scientific">Rhamnusium bicolor</name>
    <dbReference type="NCBI Taxonomy" id="1586634"/>
    <lineage>
        <taxon>Eukaryota</taxon>
        <taxon>Metazoa</taxon>
        <taxon>Ecdysozoa</taxon>
        <taxon>Arthropoda</taxon>
        <taxon>Hexapoda</taxon>
        <taxon>Insecta</taxon>
        <taxon>Pterygota</taxon>
        <taxon>Neoptera</taxon>
        <taxon>Endopterygota</taxon>
        <taxon>Coleoptera</taxon>
        <taxon>Polyphaga</taxon>
        <taxon>Cucujiformia</taxon>
        <taxon>Chrysomeloidea</taxon>
        <taxon>Cerambycidae</taxon>
        <taxon>Lepturinae</taxon>
        <taxon>Rhagiini</taxon>
        <taxon>Rhamnusium</taxon>
    </lineage>
</organism>
<accession>A0AAV8ZQG6</accession>
<dbReference type="Pfam" id="PF00326">
    <property type="entry name" value="Peptidase_S9"/>
    <property type="match status" value="1"/>
</dbReference>
<evidence type="ECO:0000256" key="3">
    <source>
        <dbReference type="ARBA" id="ARBA00072929"/>
    </source>
</evidence>
<dbReference type="EMBL" id="JANEYF010000676">
    <property type="protein sequence ID" value="KAJ8968572.1"/>
    <property type="molecule type" value="Genomic_DNA"/>
</dbReference>
<proteinExistence type="inferred from homology"/>
<protein>
    <recommendedName>
        <fullName evidence="3">Venom dipeptidyl peptidase 4</fullName>
    </recommendedName>
</protein>
<evidence type="ECO:0000256" key="2">
    <source>
        <dbReference type="ARBA" id="ARBA00023180"/>
    </source>
</evidence>
<keyword evidence="2" id="KW-0325">Glycoprotein</keyword>
<dbReference type="PANTHER" id="PTHR11731:SF192">
    <property type="entry name" value="IP17501P"/>
    <property type="match status" value="1"/>
</dbReference>
<reference evidence="5" key="1">
    <citation type="journal article" date="2023" name="Insect Mol. Biol.">
        <title>Genome sequencing provides insights into the evolution of gene families encoding plant cell wall-degrading enzymes in longhorned beetles.</title>
        <authorList>
            <person name="Shin N.R."/>
            <person name="Okamura Y."/>
            <person name="Kirsch R."/>
            <person name="Pauchet Y."/>
        </authorList>
    </citation>
    <scope>NUCLEOTIDE SEQUENCE</scope>
    <source>
        <strain evidence="5">RBIC_L_NR</strain>
    </source>
</reference>
<evidence type="ECO:0000256" key="1">
    <source>
        <dbReference type="ARBA" id="ARBA00010036"/>
    </source>
</evidence>
<comment type="similarity">
    <text evidence="1">Belongs to the peptidase S9B family. DPPIV subfamily.</text>
</comment>